<reference evidence="2 3" key="1">
    <citation type="submission" date="2017-10" db="EMBL/GenBank/DDBJ databases">
        <title>Novel microbial diversity and functional potential in the marine mammal oral microbiome.</title>
        <authorList>
            <person name="Dudek N.K."/>
            <person name="Sun C.L."/>
            <person name="Burstein D."/>
            <person name="Kantor R.S."/>
            <person name="Aliaga Goltsman D.S."/>
            <person name="Bik E.M."/>
            <person name="Thomas B.C."/>
            <person name="Banfield J.F."/>
            <person name="Relman D.A."/>
        </authorList>
    </citation>
    <scope>NUCLEOTIDE SEQUENCE [LARGE SCALE GENOMIC DNA]</scope>
    <source>
        <strain evidence="2">DOLJORAL78_50_517</strain>
    </source>
</reference>
<sequence length="181" mass="20261">MLIKAETSCLLVVDIQERLMGAIHDAEQIIANSIWLIQIAQRLGIPVLASEQYPKGLGHTVTAIRNQLSTEALMEKMHFSCAADRTCMRRIDAIGRNQIIIIGIEAHVCILQTALELQAMGKHVFLVADAVSSRSPRDIALALERMRAANVCIVSREMVVFEWLHQAGTDVFREISRNFLR</sequence>
<evidence type="ECO:0000313" key="2">
    <source>
        <dbReference type="EMBL" id="PIE83446.1"/>
    </source>
</evidence>
<dbReference type="GO" id="GO:0016787">
    <property type="term" value="F:hydrolase activity"/>
    <property type="evidence" value="ECO:0007669"/>
    <property type="project" value="UniProtKB-KW"/>
</dbReference>
<name>A0A2G6PFV6_9GAMM</name>
<dbReference type="InterPro" id="IPR000868">
    <property type="entry name" value="Isochorismatase-like_dom"/>
</dbReference>
<dbReference type="Pfam" id="PF00857">
    <property type="entry name" value="Isochorismatase"/>
    <property type="match status" value="1"/>
</dbReference>
<comment type="caution">
    <text evidence="2">The sequence shown here is derived from an EMBL/GenBank/DDBJ whole genome shotgun (WGS) entry which is preliminary data.</text>
</comment>
<dbReference type="InterPro" id="IPR050993">
    <property type="entry name" value="Isochorismatase_domain"/>
</dbReference>
<dbReference type="SUPFAM" id="SSF52499">
    <property type="entry name" value="Isochorismatase-like hydrolases"/>
    <property type="match status" value="1"/>
</dbReference>
<dbReference type="Gene3D" id="3.40.50.850">
    <property type="entry name" value="Isochorismatase-like"/>
    <property type="match status" value="1"/>
</dbReference>
<dbReference type="InterPro" id="IPR036380">
    <property type="entry name" value="Isochorismatase-like_sf"/>
</dbReference>
<protein>
    <submittedName>
        <fullName evidence="2">Hydrolase</fullName>
    </submittedName>
</protein>
<dbReference type="EMBL" id="PDTV01000004">
    <property type="protein sequence ID" value="PIE83446.1"/>
    <property type="molecule type" value="Genomic_DNA"/>
</dbReference>
<dbReference type="PANTHER" id="PTHR14119">
    <property type="entry name" value="HYDROLASE"/>
    <property type="match status" value="1"/>
</dbReference>
<proteinExistence type="predicted"/>
<dbReference type="Proteomes" id="UP000229278">
    <property type="component" value="Unassembled WGS sequence"/>
</dbReference>
<dbReference type="AlphaFoldDB" id="A0A2G6PFV6"/>
<organism evidence="2 3">
    <name type="scientific">Candidatus Contendibacter odensensis</name>
    <dbReference type="NCBI Taxonomy" id="1400860"/>
    <lineage>
        <taxon>Bacteria</taxon>
        <taxon>Pseudomonadati</taxon>
        <taxon>Pseudomonadota</taxon>
        <taxon>Gammaproteobacteria</taxon>
        <taxon>Candidatus Competibacteraceae</taxon>
        <taxon>Candidatus Contendibacter</taxon>
    </lineage>
</organism>
<gene>
    <name evidence="2" type="ORF">CSA09_00800</name>
</gene>
<evidence type="ECO:0000259" key="1">
    <source>
        <dbReference type="Pfam" id="PF00857"/>
    </source>
</evidence>
<feature type="domain" description="Isochorismatase-like" evidence="1">
    <location>
        <begin position="8"/>
        <end position="154"/>
    </location>
</feature>
<keyword evidence="2" id="KW-0378">Hydrolase</keyword>
<dbReference type="CDD" id="cd01012">
    <property type="entry name" value="YcaC_related"/>
    <property type="match status" value="1"/>
</dbReference>
<evidence type="ECO:0000313" key="3">
    <source>
        <dbReference type="Proteomes" id="UP000229278"/>
    </source>
</evidence>
<accession>A0A2G6PFV6</accession>
<dbReference type="PANTHER" id="PTHR14119:SF3">
    <property type="entry name" value="ISOCHORISMATASE DOMAIN-CONTAINING PROTEIN 2"/>
    <property type="match status" value="1"/>
</dbReference>